<feature type="non-terminal residue" evidence="2">
    <location>
        <position position="1"/>
    </location>
</feature>
<reference evidence="2" key="1">
    <citation type="submission" date="2014-05" db="EMBL/GenBank/DDBJ databases">
        <title>The transcriptome of the halophilic microalga Tetraselmis sp. GSL018 isolated from the Great Salt Lake, Utah.</title>
        <authorList>
            <person name="Jinkerson R.E."/>
            <person name="D'Adamo S."/>
            <person name="Posewitz M.C."/>
        </authorList>
    </citation>
    <scope>NUCLEOTIDE SEQUENCE</scope>
    <source>
        <strain evidence="2">GSL018</strain>
    </source>
</reference>
<dbReference type="SMART" id="SM00292">
    <property type="entry name" value="BRCT"/>
    <property type="match status" value="1"/>
</dbReference>
<organism evidence="2">
    <name type="scientific">Tetraselmis sp. GSL018</name>
    <dbReference type="NCBI Taxonomy" id="582737"/>
    <lineage>
        <taxon>Eukaryota</taxon>
        <taxon>Viridiplantae</taxon>
        <taxon>Chlorophyta</taxon>
        <taxon>core chlorophytes</taxon>
        <taxon>Chlorodendrophyceae</taxon>
        <taxon>Chlorodendrales</taxon>
        <taxon>Chlorodendraceae</taxon>
        <taxon>Tetraselmis</taxon>
    </lineage>
</organism>
<dbReference type="SUPFAM" id="SSF52113">
    <property type="entry name" value="BRCT domain"/>
    <property type="match status" value="1"/>
</dbReference>
<accession>A0A061R4V7</accession>
<dbReference type="InterPro" id="IPR036420">
    <property type="entry name" value="BRCT_dom_sf"/>
</dbReference>
<feature type="domain" description="BRCT" evidence="1">
    <location>
        <begin position="43"/>
        <end position="124"/>
    </location>
</feature>
<dbReference type="PROSITE" id="PS50172">
    <property type="entry name" value="BRCT"/>
    <property type="match status" value="1"/>
</dbReference>
<dbReference type="AlphaFoldDB" id="A0A061R4V7"/>
<sequence>KKLASAKELGVEIIAEDEFWERSKTHGEETPVRLEESRIQEVHAVSPLEGKSIVLTGKLQADGNDGTKLTRADVKKLIEEQGGKLVSSVSRKTHFLVVGDKPSVRPVNSAQELGVEVIREDEFWRRAEASP</sequence>
<evidence type="ECO:0000313" key="2">
    <source>
        <dbReference type="EMBL" id="JAC65784.1"/>
    </source>
</evidence>
<dbReference type="InterPro" id="IPR001357">
    <property type="entry name" value="BRCT_dom"/>
</dbReference>
<evidence type="ECO:0000259" key="1">
    <source>
        <dbReference type="PROSITE" id="PS50172"/>
    </source>
</evidence>
<proteinExistence type="predicted"/>
<protein>
    <recommendedName>
        <fullName evidence="1">BRCT domain-containing protein</fullName>
    </recommendedName>
</protein>
<dbReference type="Gene3D" id="3.40.50.10190">
    <property type="entry name" value="BRCT domain"/>
    <property type="match status" value="1"/>
</dbReference>
<dbReference type="EMBL" id="GBEZ01020925">
    <property type="protein sequence ID" value="JAC65784.1"/>
    <property type="molecule type" value="Transcribed_RNA"/>
</dbReference>
<gene>
    <name evidence="2" type="ORF">TSPGSL018_15266</name>
</gene>
<name>A0A061R4V7_9CHLO</name>
<dbReference type="CDD" id="cd17748">
    <property type="entry name" value="BRCT_DNA_ligase_like"/>
    <property type="match status" value="1"/>
</dbReference>
<dbReference type="Pfam" id="PF00533">
    <property type="entry name" value="BRCT"/>
    <property type="match status" value="1"/>
</dbReference>